<sequence>MTPASVDVKPTTFLDLPPELRNAIYDNVANLSRSSAANSRKKMIPRGTITLRSEDATASSKSQPRPHENQNLSLLLTTKQIHHETLPIFLSTHRIRITDAAWLRVLTMNTSHLDSITHLVIDKSTTSSLSKALLNASALPSLANLDIRISNFRFSKAKPSLEKGFPVLKELCVREPKLDAMMEHLALEEDEAGASSCIYSVEDFQAWRESWKKAVSWRALDREVEKEVRERMVRMVWVRLF</sequence>
<reference evidence="2" key="1">
    <citation type="journal article" date="2020" name="Stud. Mycol.">
        <title>101 Dothideomycetes genomes: a test case for predicting lifestyles and emergence of pathogens.</title>
        <authorList>
            <person name="Haridas S."/>
            <person name="Albert R."/>
            <person name="Binder M."/>
            <person name="Bloem J."/>
            <person name="Labutti K."/>
            <person name="Salamov A."/>
            <person name="Andreopoulos B."/>
            <person name="Baker S."/>
            <person name="Barry K."/>
            <person name="Bills G."/>
            <person name="Bluhm B."/>
            <person name="Cannon C."/>
            <person name="Castanera R."/>
            <person name="Culley D."/>
            <person name="Daum C."/>
            <person name="Ezra D."/>
            <person name="Gonzalez J."/>
            <person name="Henrissat B."/>
            <person name="Kuo A."/>
            <person name="Liang C."/>
            <person name="Lipzen A."/>
            <person name="Lutzoni F."/>
            <person name="Magnuson J."/>
            <person name="Mondo S."/>
            <person name="Nolan M."/>
            <person name="Ohm R."/>
            <person name="Pangilinan J."/>
            <person name="Park H.-J."/>
            <person name="Ramirez L."/>
            <person name="Alfaro M."/>
            <person name="Sun H."/>
            <person name="Tritt A."/>
            <person name="Yoshinaga Y."/>
            <person name="Zwiers L.-H."/>
            <person name="Turgeon B."/>
            <person name="Goodwin S."/>
            <person name="Spatafora J."/>
            <person name="Crous P."/>
            <person name="Grigoriev I."/>
        </authorList>
    </citation>
    <scope>NUCLEOTIDE SEQUENCE</scope>
    <source>
        <strain evidence="2">ATCC 36951</strain>
    </source>
</reference>
<dbReference type="EMBL" id="ML993609">
    <property type="protein sequence ID" value="KAF2163274.1"/>
    <property type="molecule type" value="Genomic_DNA"/>
</dbReference>
<accession>A0A6A6C817</accession>
<dbReference type="RefSeq" id="XP_033664163.1">
    <property type="nucleotide sequence ID" value="XM_033808057.1"/>
</dbReference>
<feature type="region of interest" description="Disordered" evidence="1">
    <location>
        <begin position="44"/>
        <end position="68"/>
    </location>
</feature>
<feature type="compositionally biased region" description="Polar residues" evidence="1">
    <location>
        <begin position="56"/>
        <end position="68"/>
    </location>
</feature>
<evidence type="ECO:0000313" key="3">
    <source>
        <dbReference type="Proteomes" id="UP000799537"/>
    </source>
</evidence>
<name>A0A6A6C817_ZASCE</name>
<protein>
    <recommendedName>
        <fullName evidence="4">F-box domain-containing protein</fullName>
    </recommendedName>
</protein>
<evidence type="ECO:0000313" key="2">
    <source>
        <dbReference type="EMBL" id="KAF2163274.1"/>
    </source>
</evidence>
<dbReference type="Proteomes" id="UP000799537">
    <property type="component" value="Unassembled WGS sequence"/>
</dbReference>
<evidence type="ECO:0000256" key="1">
    <source>
        <dbReference type="SAM" id="MobiDB-lite"/>
    </source>
</evidence>
<evidence type="ECO:0008006" key="4">
    <source>
        <dbReference type="Google" id="ProtNLM"/>
    </source>
</evidence>
<gene>
    <name evidence="2" type="ORF">M409DRAFT_26317</name>
</gene>
<dbReference type="InterPro" id="IPR038883">
    <property type="entry name" value="AN11006-like"/>
</dbReference>
<dbReference type="GeneID" id="54561329"/>
<organism evidence="2 3">
    <name type="scientific">Zasmidium cellare ATCC 36951</name>
    <dbReference type="NCBI Taxonomy" id="1080233"/>
    <lineage>
        <taxon>Eukaryota</taxon>
        <taxon>Fungi</taxon>
        <taxon>Dikarya</taxon>
        <taxon>Ascomycota</taxon>
        <taxon>Pezizomycotina</taxon>
        <taxon>Dothideomycetes</taxon>
        <taxon>Dothideomycetidae</taxon>
        <taxon>Mycosphaerellales</taxon>
        <taxon>Mycosphaerellaceae</taxon>
        <taxon>Zasmidium</taxon>
    </lineage>
</organism>
<keyword evidence="3" id="KW-1185">Reference proteome</keyword>
<dbReference type="PANTHER" id="PTHR42085">
    <property type="entry name" value="F-BOX DOMAIN-CONTAINING PROTEIN"/>
    <property type="match status" value="1"/>
</dbReference>
<proteinExistence type="predicted"/>
<dbReference type="PANTHER" id="PTHR42085:SF1">
    <property type="entry name" value="F-BOX DOMAIN-CONTAINING PROTEIN"/>
    <property type="match status" value="1"/>
</dbReference>
<dbReference type="AlphaFoldDB" id="A0A6A6C817"/>